<protein>
    <submittedName>
        <fullName evidence="8">4-hydroxybenzoate transporter PcaK</fullName>
    </submittedName>
</protein>
<feature type="transmembrane region" description="Helical" evidence="6">
    <location>
        <begin position="21"/>
        <end position="44"/>
    </location>
</feature>
<feature type="domain" description="Major facilitator superfamily (MFS) profile" evidence="7">
    <location>
        <begin position="22"/>
        <end position="431"/>
    </location>
</feature>
<dbReference type="Gene3D" id="1.20.1250.20">
    <property type="entry name" value="MFS general substrate transporter like domains"/>
    <property type="match status" value="1"/>
</dbReference>
<dbReference type="PANTHER" id="PTHR23508">
    <property type="entry name" value="CARBOXYLIC ACID TRANSPORTER PROTEIN HOMOLOG"/>
    <property type="match status" value="1"/>
</dbReference>
<name>A0ABZ3IZ10_SPOA4</name>
<feature type="transmembrane region" description="Helical" evidence="6">
    <location>
        <begin position="342"/>
        <end position="365"/>
    </location>
</feature>
<dbReference type="EMBL" id="CP155571">
    <property type="protein sequence ID" value="XFO71220.1"/>
    <property type="molecule type" value="Genomic_DNA"/>
</dbReference>
<dbReference type="PROSITE" id="PS50850">
    <property type="entry name" value="MFS"/>
    <property type="match status" value="1"/>
</dbReference>
<keyword evidence="9" id="KW-1185">Reference proteome</keyword>
<keyword evidence="3 6" id="KW-0812">Transmembrane</keyword>
<dbReference type="InterPro" id="IPR011701">
    <property type="entry name" value="MFS"/>
</dbReference>
<evidence type="ECO:0000256" key="3">
    <source>
        <dbReference type="ARBA" id="ARBA00022692"/>
    </source>
</evidence>
<evidence type="ECO:0000256" key="5">
    <source>
        <dbReference type="ARBA" id="ARBA00023136"/>
    </source>
</evidence>
<feature type="transmembrane region" description="Helical" evidence="6">
    <location>
        <begin position="287"/>
        <end position="306"/>
    </location>
</feature>
<gene>
    <name evidence="8" type="primary">pcaK_2</name>
    <name evidence="8" type="ORF">SPACI_012350</name>
</gene>
<reference evidence="8" key="1">
    <citation type="submission" date="2024-05" db="EMBL/GenBank/DDBJ databases">
        <title>Isolation and characterization of Sporomusa carbonis sp. nov., a carboxydotrophic hydrogenogen in the genus of Sporomusa isolated from a charcoal burning pile.</title>
        <authorList>
            <person name="Boeer T."/>
            <person name="Rosenbaum F."/>
            <person name="Eysell L."/>
            <person name="Mueller V."/>
            <person name="Daniel R."/>
            <person name="Poehlein A."/>
        </authorList>
    </citation>
    <scope>NUCLEOTIDE SEQUENCE [LARGE SCALE GENOMIC DNA]</scope>
    <source>
        <strain evidence="8">DSM 3132</strain>
    </source>
</reference>
<feature type="transmembrane region" description="Helical" evidence="6">
    <location>
        <begin position="409"/>
        <end position="427"/>
    </location>
</feature>
<feature type="transmembrane region" description="Helical" evidence="6">
    <location>
        <begin position="88"/>
        <end position="106"/>
    </location>
</feature>
<dbReference type="InterPro" id="IPR020846">
    <property type="entry name" value="MFS_dom"/>
</dbReference>
<feature type="transmembrane region" description="Helical" evidence="6">
    <location>
        <begin position="386"/>
        <end position="403"/>
    </location>
</feature>
<evidence type="ECO:0000256" key="2">
    <source>
        <dbReference type="ARBA" id="ARBA00022448"/>
    </source>
</evidence>
<feature type="transmembrane region" description="Helical" evidence="6">
    <location>
        <begin position="56"/>
        <end position="76"/>
    </location>
</feature>
<keyword evidence="5 6" id="KW-0472">Membrane</keyword>
<evidence type="ECO:0000313" key="8">
    <source>
        <dbReference type="EMBL" id="XFO71220.1"/>
    </source>
</evidence>
<evidence type="ECO:0000256" key="4">
    <source>
        <dbReference type="ARBA" id="ARBA00022989"/>
    </source>
</evidence>
<keyword evidence="2" id="KW-0813">Transport</keyword>
<dbReference type="Pfam" id="PF07690">
    <property type="entry name" value="MFS_1"/>
    <property type="match status" value="1"/>
</dbReference>
<dbReference type="RefSeq" id="WP_093794884.1">
    <property type="nucleotide sequence ID" value="NZ_CP155571.1"/>
</dbReference>
<feature type="transmembrane region" description="Helical" evidence="6">
    <location>
        <begin position="112"/>
        <end position="134"/>
    </location>
</feature>
<feature type="transmembrane region" description="Helical" evidence="6">
    <location>
        <begin position="176"/>
        <end position="202"/>
    </location>
</feature>
<feature type="transmembrane region" description="Helical" evidence="6">
    <location>
        <begin position="146"/>
        <end position="170"/>
    </location>
</feature>
<evidence type="ECO:0000256" key="6">
    <source>
        <dbReference type="SAM" id="Phobius"/>
    </source>
</evidence>
<organism evidence="8 9">
    <name type="scientific">Sporomusa acidovorans (strain ATCC 49682 / DSM 3132 / Mol)</name>
    <dbReference type="NCBI Taxonomy" id="1123286"/>
    <lineage>
        <taxon>Bacteria</taxon>
        <taxon>Bacillati</taxon>
        <taxon>Bacillota</taxon>
        <taxon>Negativicutes</taxon>
        <taxon>Selenomonadales</taxon>
        <taxon>Sporomusaceae</taxon>
        <taxon>Sporomusa</taxon>
    </lineage>
</organism>
<evidence type="ECO:0000256" key="1">
    <source>
        <dbReference type="ARBA" id="ARBA00004651"/>
    </source>
</evidence>
<keyword evidence="4 6" id="KW-1133">Transmembrane helix</keyword>
<proteinExistence type="predicted"/>
<accession>A0ABZ3IZ10</accession>
<dbReference type="PANTHER" id="PTHR23508:SF10">
    <property type="entry name" value="CARBOXYLIC ACID TRANSPORTER PROTEIN HOMOLOG"/>
    <property type="match status" value="1"/>
</dbReference>
<feature type="transmembrane region" description="Helical" evidence="6">
    <location>
        <begin position="318"/>
        <end position="336"/>
    </location>
</feature>
<feature type="transmembrane region" description="Helical" evidence="6">
    <location>
        <begin position="254"/>
        <end position="275"/>
    </location>
</feature>
<evidence type="ECO:0000313" key="9">
    <source>
        <dbReference type="Proteomes" id="UP000216052"/>
    </source>
</evidence>
<evidence type="ECO:0000259" key="7">
    <source>
        <dbReference type="PROSITE" id="PS50850"/>
    </source>
</evidence>
<dbReference type="Proteomes" id="UP000216052">
    <property type="component" value="Chromosome"/>
</dbReference>
<sequence>MRSVFINEVIDQSRFNKFYRNIIVICMLTSIFDGFDLNCFSLVIPSLMADWHLSPVQVGWLGSYGFAGMILGSFAFGPIAEWIGRKRAIIAATTIYCIFTVAVGFARGVTEFAVYRFIAGMGLAGAFPLVVAFTSEYSPKPIRSRLVVWVTSGQAIGTVVATLVGLALLAEYGWRVMFYVAAVPLLVVIWQCFLPESLAYYLKTGKKEKIAQVLVKANPEFALTAEDDYKLTCQHAGKDHPIALFKAGEAKNTILLWIMMIANYVFTFGIVVWLPKLMTLQGWSLNFSLWFTLVWNAGFVVGIPLSGWAQDKFGGRRTLLAIMVMIAAFTSILGTITTPMLLSVMVFFTGACQHAMMGVSGSYIAQNYSLTIRATGTTWGYGVGRIGGIIGPMVGGVLLANQISVPMNFIVFACVPLVSALAVMLTTDRSRVTESKLAIV</sequence>
<dbReference type="SUPFAM" id="SSF103473">
    <property type="entry name" value="MFS general substrate transporter"/>
    <property type="match status" value="1"/>
</dbReference>
<dbReference type="InterPro" id="IPR036259">
    <property type="entry name" value="MFS_trans_sf"/>
</dbReference>
<comment type="subcellular location">
    <subcellularLocation>
        <location evidence="1">Cell membrane</location>
        <topology evidence="1">Multi-pass membrane protein</topology>
    </subcellularLocation>
</comment>